<comment type="caution">
    <text evidence="2">The sequence shown here is derived from an EMBL/GenBank/DDBJ whole genome shotgun (WGS) entry which is preliminary data.</text>
</comment>
<dbReference type="GO" id="GO:0003955">
    <property type="term" value="F:NAD(P)H dehydrogenase (quinone) activity"/>
    <property type="evidence" value="ECO:0007669"/>
    <property type="project" value="UniProtKB-EC"/>
</dbReference>
<dbReference type="EC" id="1.6.5.2" evidence="2"/>
<dbReference type="PANTHER" id="PTHR47129">
    <property type="entry name" value="QUINONE OXIDOREDUCTASE 2"/>
    <property type="match status" value="1"/>
</dbReference>
<feature type="domain" description="NAD(P)-binding" evidence="1">
    <location>
        <begin position="8"/>
        <end position="183"/>
    </location>
</feature>
<name>A0ABP2BNA7_9HYPH</name>
<keyword evidence="2" id="KW-0560">Oxidoreductase</keyword>
<dbReference type="EMBL" id="FBWH01000036">
    <property type="protein sequence ID" value="CUX47130.1"/>
    <property type="molecule type" value="Genomic_DNA"/>
</dbReference>
<dbReference type="CDD" id="cd05269">
    <property type="entry name" value="TMR_SDR_a"/>
    <property type="match status" value="1"/>
</dbReference>
<dbReference type="InterPro" id="IPR052718">
    <property type="entry name" value="NmrA-type_oxidoreductase"/>
</dbReference>
<organism evidence="2 3">
    <name type="scientific">Agrobacterium genomosp. 13 str. CFBP 6927</name>
    <dbReference type="NCBI Taxonomy" id="1183428"/>
    <lineage>
        <taxon>Bacteria</taxon>
        <taxon>Pseudomonadati</taxon>
        <taxon>Pseudomonadota</taxon>
        <taxon>Alphaproteobacteria</taxon>
        <taxon>Hyphomicrobiales</taxon>
        <taxon>Rhizobiaceae</taxon>
        <taxon>Rhizobium/Agrobacterium group</taxon>
        <taxon>Agrobacterium</taxon>
        <taxon>Agrobacterium tumefaciens complex</taxon>
    </lineage>
</organism>
<proteinExistence type="predicted"/>
<sequence>MLVAVTAASGQLGRKVVKSLLEKLPASDIVAIVREPARAADLGVAVRVADYRDPAALRAALAGVERVLLISGSADFGKRAAEHENVVNAAKAANVGRIVYTSILHVDEWYLPIAEDHRRTEAFLMISDIPFTILRNGWYWENHTFSAVAALENGVLLDAVGNGRISWASRRDFADAAAAVLVNEGHTGKIYELAGDTSHTLDDLAFEVSRQTGKPLIYRDLSEAELADFFHRIGMPADFAAILAETNAKGLRKNILRDDSATLSTLIGRPTTSLGEAVDEALRSRPVATVLP</sequence>
<keyword evidence="3" id="KW-1185">Reference proteome</keyword>
<dbReference type="Pfam" id="PF13460">
    <property type="entry name" value="NAD_binding_10"/>
    <property type="match status" value="1"/>
</dbReference>
<gene>
    <name evidence="2" type="primary">qorB</name>
    <name evidence="2" type="ORF">AGR13a_Lc100184</name>
</gene>
<dbReference type="Gene3D" id="3.40.50.720">
    <property type="entry name" value="NAD(P)-binding Rossmann-like Domain"/>
    <property type="match status" value="1"/>
</dbReference>
<dbReference type="InterPro" id="IPR016040">
    <property type="entry name" value="NAD(P)-bd_dom"/>
</dbReference>
<reference evidence="2 3" key="1">
    <citation type="submission" date="2016-01" db="EMBL/GenBank/DDBJ databases">
        <authorList>
            <person name="Regsiter A."/>
            <person name="william w."/>
        </authorList>
    </citation>
    <scope>NUCLEOTIDE SEQUENCE [LARGE SCALE GENOMIC DNA]</scope>
    <source>
        <strain evidence="2 3">CFBP 6927</strain>
    </source>
</reference>
<evidence type="ECO:0000259" key="1">
    <source>
        <dbReference type="Pfam" id="PF13460"/>
    </source>
</evidence>
<dbReference type="Gene3D" id="3.90.25.10">
    <property type="entry name" value="UDP-galactose 4-epimerase, domain 1"/>
    <property type="match status" value="1"/>
</dbReference>
<accession>A0ABP2BNA7</accession>
<dbReference type="RefSeq" id="WP_080839117.1">
    <property type="nucleotide sequence ID" value="NZ_LT009757.1"/>
</dbReference>
<dbReference type="SUPFAM" id="SSF51735">
    <property type="entry name" value="NAD(P)-binding Rossmann-fold domains"/>
    <property type="match status" value="1"/>
</dbReference>
<dbReference type="InterPro" id="IPR036291">
    <property type="entry name" value="NAD(P)-bd_dom_sf"/>
</dbReference>
<evidence type="ECO:0000313" key="2">
    <source>
        <dbReference type="EMBL" id="CUX47130.1"/>
    </source>
</evidence>
<evidence type="ECO:0000313" key="3">
    <source>
        <dbReference type="Proteomes" id="UP000191812"/>
    </source>
</evidence>
<protein>
    <submittedName>
        <fullName evidence="2">Quinone oxidoreductase 2</fullName>
        <ecNumber evidence="2">1.6.5.2</ecNumber>
    </submittedName>
</protein>
<dbReference type="Proteomes" id="UP000191812">
    <property type="component" value="Unassembled WGS sequence"/>
</dbReference>
<dbReference type="PANTHER" id="PTHR47129:SF1">
    <property type="entry name" value="NMRA-LIKE DOMAIN-CONTAINING PROTEIN"/>
    <property type="match status" value="1"/>
</dbReference>